<proteinExistence type="predicted"/>
<dbReference type="InterPro" id="IPR035979">
    <property type="entry name" value="RBD_domain_sf"/>
</dbReference>
<feature type="compositionally biased region" description="Polar residues" evidence="2">
    <location>
        <begin position="955"/>
        <end position="964"/>
    </location>
</feature>
<feature type="region of interest" description="Disordered" evidence="2">
    <location>
        <begin position="458"/>
        <end position="477"/>
    </location>
</feature>
<dbReference type="SUPFAM" id="SSF54928">
    <property type="entry name" value="RNA-binding domain, RBD"/>
    <property type="match status" value="1"/>
</dbReference>
<dbReference type="GO" id="GO:0043130">
    <property type="term" value="F:ubiquitin binding"/>
    <property type="evidence" value="ECO:0007669"/>
    <property type="project" value="TreeGrafter"/>
</dbReference>
<dbReference type="InterPro" id="IPR000504">
    <property type="entry name" value="RRM_dom"/>
</dbReference>
<name>A0AAV6XEJ1_9LAMI</name>
<sequence>MAGAEQPLKKRKLYEQPPPTSPPPKPQPPPPPPLEKLPQPPTPPPLSQEEILRRRRSQEEIRNVFEVYKRIKFYIDKKDKRLKPELEEAYLSLISASRGGASAQRLVAEYIPRYASYCPTALEAAANVVINMHNCCVTVINRGEDVDGIAFETAKACIFGLVDICQTAASEGPTSAVIQGIYSAVFLNVLTFFVVSFERKDIFEIVDQRVLKIYKVAESFFDFKQEFSEEDSSALLKLSKYRALSFLRIFFSCPKISLVSCFELFEPTGTEGTQKGNYFLRQLTIELNDGTQRLDEGSADKSSIHSTRTKCNEKHPIDNCPAPKYNSVSNTTSAVLKNCLLGLVLGKDPSLKSWIFTRFRMLCDSASSAVVSDITSVLEGVFESFTLQVKAEVSPVDGVQAVPGSSNYASQYSGRISNKQGSSPVVSGRDCPDKLPGIHMQKSSIAINAGTDSFDGESKSMDFQYGDSGDHSSARNFMPRDFLNQQSFSPRARTPRDFRSNSFSGRNRSTHIEKSPMPYMDLHSPASRSSTGAVNSPFENIPSPHSSTSHPMWYSDGDPAAMDIFTASRQLWLGSLGPEASEMLIRFQFEKFGPIDQFRYFPSKGFANIEYRNIMDAIKAREVMRGRSPWGTNLRIKFLDTGLGNRGVIHGTAVGSSSHVYIGNVSSIWAKDEMMHEVHKVLHKAPRMVFDLSSEGALLIEFDSPEEATISIAHLRWHRKENSNFLPPTSNVGPPNIISRPASASVHADMRNNFSSNSMIGSPHAQSALERPSEIYPPRTSGLLSLLLQLRAKYNITHHQGSFDNHTLGVPMREQERVPTSTLWINIPNSSLSCITDDDFFAICNIAINNTGSVVRLSRTSTPTGSYWLVECSSTDAANTLLKNLRDCPGIFFHIEFSNPAKHHGANPPVRSDGRIPGPSIAPQQPVQVSPFVRPFYAPPNSSWDARGMGHHLMPTNSHANLQGQPFLPASTPPSNVPPQSDFRPPLPPHSELQPPLPPTPPPPPPPPPPLPHSQPPALPPPPPSSPPPPPPSVSAGTESSRSSQHYPWQGILSKSGVHYCTIHAQKVDSDICNYSNAIAEPAEWPSRLDMTKRTDLRHVKSTFSCTPPHRQPNLTSYTPKLSSYANPQIQKGGSGLVNLLHPTGCLVGVILVREICWLLPSSDGDHKGFQDFISYLKQRDCAGVIKIPAAKSMWARLLFILPYSPDICSMLGIPPNPSICLIGLILPKETNSDLA</sequence>
<feature type="region of interest" description="Disordered" evidence="2">
    <location>
        <begin position="902"/>
        <end position="922"/>
    </location>
</feature>
<evidence type="ECO:0000256" key="2">
    <source>
        <dbReference type="SAM" id="MobiDB-lite"/>
    </source>
</evidence>
<evidence type="ECO:0000259" key="3">
    <source>
        <dbReference type="PROSITE" id="PS50102"/>
    </source>
</evidence>
<dbReference type="Proteomes" id="UP000826271">
    <property type="component" value="Unassembled WGS sequence"/>
</dbReference>
<feature type="region of interest" description="Disordered" evidence="2">
    <location>
        <begin position="948"/>
        <end position="1046"/>
    </location>
</feature>
<dbReference type="Gene3D" id="3.30.70.330">
    <property type="match status" value="1"/>
</dbReference>
<feature type="compositionally biased region" description="Pro residues" evidence="2">
    <location>
        <begin position="16"/>
        <end position="46"/>
    </location>
</feature>
<feature type="region of interest" description="Disordered" evidence="2">
    <location>
        <begin position="485"/>
        <end position="549"/>
    </location>
</feature>
<feature type="compositionally biased region" description="Pro residues" evidence="2">
    <location>
        <begin position="985"/>
        <end position="1033"/>
    </location>
</feature>
<dbReference type="EMBL" id="WHWC01000008">
    <property type="protein sequence ID" value="KAG8377535.1"/>
    <property type="molecule type" value="Genomic_DNA"/>
</dbReference>
<evidence type="ECO:0000313" key="4">
    <source>
        <dbReference type="EMBL" id="KAG8377535.1"/>
    </source>
</evidence>
<dbReference type="PROSITE" id="PS50102">
    <property type="entry name" value="RRM"/>
    <property type="match status" value="1"/>
</dbReference>
<protein>
    <recommendedName>
        <fullName evidence="3">RRM domain-containing protein</fullName>
    </recommendedName>
</protein>
<dbReference type="InterPro" id="IPR052586">
    <property type="entry name" value="ASCC2"/>
</dbReference>
<feature type="compositionally biased region" description="Polar residues" evidence="2">
    <location>
        <begin position="526"/>
        <end position="549"/>
    </location>
</feature>
<gene>
    <name evidence="4" type="ORF">BUALT_Bualt08G0043300</name>
</gene>
<organism evidence="4 5">
    <name type="scientific">Buddleja alternifolia</name>
    <dbReference type="NCBI Taxonomy" id="168488"/>
    <lineage>
        <taxon>Eukaryota</taxon>
        <taxon>Viridiplantae</taxon>
        <taxon>Streptophyta</taxon>
        <taxon>Embryophyta</taxon>
        <taxon>Tracheophyta</taxon>
        <taxon>Spermatophyta</taxon>
        <taxon>Magnoliopsida</taxon>
        <taxon>eudicotyledons</taxon>
        <taxon>Gunneridae</taxon>
        <taxon>Pentapetalae</taxon>
        <taxon>asterids</taxon>
        <taxon>lamiids</taxon>
        <taxon>Lamiales</taxon>
        <taxon>Scrophulariaceae</taxon>
        <taxon>Buddlejeae</taxon>
        <taxon>Buddleja</taxon>
    </lineage>
</organism>
<dbReference type="InterPro" id="IPR012921">
    <property type="entry name" value="SPOC_C"/>
</dbReference>
<accession>A0AAV6XEJ1</accession>
<evidence type="ECO:0000313" key="5">
    <source>
        <dbReference type="Proteomes" id="UP000826271"/>
    </source>
</evidence>
<feature type="compositionally biased region" description="Polar residues" evidence="2">
    <location>
        <begin position="1035"/>
        <end position="1046"/>
    </location>
</feature>
<dbReference type="GO" id="GO:0003723">
    <property type="term" value="F:RNA binding"/>
    <property type="evidence" value="ECO:0007669"/>
    <property type="project" value="UniProtKB-UniRule"/>
</dbReference>
<dbReference type="SMART" id="SM00360">
    <property type="entry name" value="RRM"/>
    <property type="match status" value="1"/>
</dbReference>
<dbReference type="CDD" id="cd21546">
    <property type="entry name" value="SPOC_FPA-like"/>
    <property type="match status" value="1"/>
</dbReference>
<reference evidence="4" key="1">
    <citation type="submission" date="2019-10" db="EMBL/GenBank/DDBJ databases">
        <authorList>
            <person name="Zhang R."/>
            <person name="Pan Y."/>
            <person name="Wang J."/>
            <person name="Ma R."/>
            <person name="Yu S."/>
        </authorList>
    </citation>
    <scope>NUCLEOTIDE SEQUENCE</scope>
    <source>
        <strain evidence="4">LA-IB0</strain>
        <tissue evidence="4">Leaf</tissue>
    </source>
</reference>
<dbReference type="PANTHER" id="PTHR21494:SF2">
    <property type="entry name" value="NUCLEIC ACID BINDING PROTEIN"/>
    <property type="match status" value="1"/>
</dbReference>
<feature type="region of interest" description="Disordered" evidence="2">
    <location>
        <begin position="1"/>
        <end position="47"/>
    </location>
</feature>
<keyword evidence="5" id="KW-1185">Reference proteome</keyword>
<comment type="caution">
    <text evidence="4">The sequence shown here is derived from an EMBL/GenBank/DDBJ whole genome shotgun (WGS) entry which is preliminary data.</text>
</comment>
<dbReference type="Pfam" id="PF00076">
    <property type="entry name" value="RRM_1"/>
    <property type="match status" value="1"/>
</dbReference>
<feature type="domain" description="RRM" evidence="3">
    <location>
        <begin position="569"/>
        <end position="641"/>
    </location>
</feature>
<evidence type="ECO:0000256" key="1">
    <source>
        <dbReference type="PROSITE-ProRule" id="PRU00176"/>
    </source>
</evidence>
<dbReference type="Pfam" id="PF07744">
    <property type="entry name" value="SPOC"/>
    <property type="match status" value="1"/>
</dbReference>
<dbReference type="PANTHER" id="PTHR21494">
    <property type="entry name" value="ACTIVATING SIGNAL COINTEGRATOR 1 COMPLEX SUBUNIT 2 ASC-1 COMPLEX SUBUNIT P100"/>
    <property type="match status" value="1"/>
</dbReference>
<keyword evidence="1" id="KW-0694">RNA-binding</keyword>
<dbReference type="InterPro" id="IPR012677">
    <property type="entry name" value="Nucleotide-bd_a/b_plait_sf"/>
</dbReference>
<dbReference type="AlphaFoldDB" id="A0AAV6XEJ1"/>